<dbReference type="AlphaFoldDB" id="A0A1M4SN51"/>
<protein>
    <submittedName>
        <fullName evidence="2">Uncharacterized protein</fullName>
    </submittedName>
</protein>
<organism evidence="2 3">
    <name type="scientific">Atopostipes suicloacalis DSM 15692</name>
    <dbReference type="NCBI Taxonomy" id="1121025"/>
    <lineage>
        <taxon>Bacteria</taxon>
        <taxon>Bacillati</taxon>
        <taxon>Bacillota</taxon>
        <taxon>Bacilli</taxon>
        <taxon>Lactobacillales</taxon>
        <taxon>Carnobacteriaceae</taxon>
        <taxon>Atopostipes</taxon>
    </lineage>
</organism>
<dbReference type="EMBL" id="FQUF01000003">
    <property type="protein sequence ID" value="SHE33663.1"/>
    <property type="molecule type" value="Genomic_DNA"/>
</dbReference>
<accession>A0A1M4SN51</accession>
<keyword evidence="3" id="KW-1185">Reference proteome</keyword>
<feature type="signal peptide" evidence="1">
    <location>
        <begin position="1"/>
        <end position="19"/>
    </location>
</feature>
<dbReference type="RefSeq" id="WP_159431714.1">
    <property type="nucleotide sequence ID" value="NZ_FQUF01000003.1"/>
</dbReference>
<feature type="chain" id="PRO_5039559241" evidence="1">
    <location>
        <begin position="20"/>
        <end position="57"/>
    </location>
</feature>
<evidence type="ECO:0000256" key="1">
    <source>
        <dbReference type="SAM" id="SignalP"/>
    </source>
</evidence>
<reference evidence="2 3" key="1">
    <citation type="submission" date="2016-11" db="EMBL/GenBank/DDBJ databases">
        <authorList>
            <person name="Jaros S."/>
            <person name="Januszkiewicz K."/>
            <person name="Wedrychowicz H."/>
        </authorList>
    </citation>
    <scope>NUCLEOTIDE SEQUENCE [LARGE SCALE GENOMIC DNA]</scope>
    <source>
        <strain evidence="2 3">DSM 15692</strain>
    </source>
</reference>
<dbReference type="Proteomes" id="UP000184128">
    <property type="component" value="Unassembled WGS sequence"/>
</dbReference>
<name>A0A1M4SN51_9LACT</name>
<evidence type="ECO:0000313" key="2">
    <source>
        <dbReference type="EMBL" id="SHE33663.1"/>
    </source>
</evidence>
<proteinExistence type="predicted"/>
<keyword evidence="1" id="KW-0732">Signal</keyword>
<sequence>MKKIFLMFFSTLLFINSFSAINYSVAAQLFTDEVKTSHYKKDISPTGAWFTEDDELP</sequence>
<dbReference type="STRING" id="1121025.SAMN02745249_00238"/>
<evidence type="ECO:0000313" key="3">
    <source>
        <dbReference type="Proteomes" id="UP000184128"/>
    </source>
</evidence>
<gene>
    <name evidence="2" type="ORF">SAMN02745249_00238</name>
</gene>